<accession>A0A8H6XQY9</accession>
<dbReference type="AlphaFoldDB" id="A0A8H6XQY9"/>
<name>A0A8H6XQY9_9AGAR</name>
<evidence type="ECO:0000259" key="2">
    <source>
        <dbReference type="Pfam" id="PF17919"/>
    </source>
</evidence>
<dbReference type="CDD" id="cd01647">
    <property type="entry name" value="RT_LTR"/>
    <property type="match status" value="1"/>
</dbReference>
<dbReference type="Pfam" id="PF17919">
    <property type="entry name" value="RT_RNaseH_2"/>
    <property type="match status" value="1"/>
</dbReference>
<dbReference type="Proteomes" id="UP000620124">
    <property type="component" value="Unassembled WGS sequence"/>
</dbReference>
<dbReference type="InterPro" id="IPR041577">
    <property type="entry name" value="RT_RNaseH_2"/>
</dbReference>
<dbReference type="PANTHER" id="PTHR37984:SF5">
    <property type="entry name" value="PROTEIN NYNRIN-LIKE"/>
    <property type="match status" value="1"/>
</dbReference>
<dbReference type="SUPFAM" id="SSF56672">
    <property type="entry name" value="DNA/RNA polymerases"/>
    <property type="match status" value="1"/>
</dbReference>
<dbReference type="InterPro" id="IPR043128">
    <property type="entry name" value="Rev_trsase/Diguanyl_cyclase"/>
</dbReference>
<organism evidence="3 4">
    <name type="scientific">Mycena venus</name>
    <dbReference type="NCBI Taxonomy" id="2733690"/>
    <lineage>
        <taxon>Eukaryota</taxon>
        <taxon>Fungi</taxon>
        <taxon>Dikarya</taxon>
        <taxon>Basidiomycota</taxon>
        <taxon>Agaricomycotina</taxon>
        <taxon>Agaricomycetes</taxon>
        <taxon>Agaricomycetidae</taxon>
        <taxon>Agaricales</taxon>
        <taxon>Marasmiineae</taxon>
        <taxon>Mycenaceae</taxon>
        <taxon>Mycena</taxon>
    </lineage>
</organism>
<protein>
    <submittedName>
        <fullName evidence="3">DNA/RNA polymerase</fullName>
    </submittedName>
</protein>
<dbReference type="InterPro" id="IPR043502">
    <property type="entry name" value="DNA/RNA_pol_sf"/>
</dbReference>
<reference evidence="3" key="1">
    <citation type="submission" date="2020-05" db="EMBL/GenBank/DDBJ databases">
        <title>Mycena genomes resolve the evolution of fungal bioluminescence.</title>
        <authorList>
            <person name="Tsai I.J."/>
        </authorList>
    </citation>
    <scope>NUCLEOTIDE SEQUENCE</scope>
    <source>
        <strain evidence="3">CCC161011</strain>
    </source>
</reference>
<dbReference type="EMBL" id="JACAZI010000014">
    <property type="protein sequence ID" value="KAF7344735.1"/>
    <property type="molecule type" value="Genomic_DNA"/>
</dbReference>
<sequence>MHHFMCLQNEAFAWQDSERGSFRTDFFPPVDIPVMPHTPWVQRNIPIPPGIYDQVCKLIRTKIDAGVDGTSLRIVHALEPLNAVTIQHSGVTPFTDQIAEHFAGRACGAMLDLYVGYDERLLAPSSRDYTTFQTPYGALRLVTLPMGWTNSVPIFHDDVTFILQPEIPNFTIPYIDDVACRGPASRYQSEDGSYETIPENTGIRRFVWEHFNNLNRIVQRMKYCGGTFSGFKSVLCAENITVVGHLCTPAGRIPDEKRVAKIVNWGPCKDLSEVRAFLGTIGVVRIFIRNFAHRAHSLTMLTRKDMPFLFGPAQISAQEDLKHALVHSPALRPIDYSSHAPAVLGVDTSYLAVGHSLSQCDPNDLSRRYYARFGSITLNAREARFSQPKLELYGLFRALRAWKMYLIGVRNLVVEVDARYIKGMLAHPDLEPSASINRWILAILTFHFTLVHVPGVLHGPDGLSRRPPSARR</sequence>
<keyword evidence="1" id="KW-0511">Multifunctional enzyme</keyword>
<evidence type="ECO:0000313" key="3">
    <source>
        <dbReference type="EMBL" id="KAF7344735.1"/>
    </source>
</evidence>
<proteinExistence type="predicted"/>
<keyword evidence="4" id="KW-1185">Reference proteome</keyword>
<dbReference type="GO" id="GO:0003824">
    <property type="term" value="F:catalytic activity"/>
    <property type="evidence" value="ECO:0007669"/>
    <property type="project" value="UniProtKB-KW"/>
</dbReference>
<gene>
    <name evidence="3" type="ORF">MVEN_01634200</name>
</gene>
<feature type="domain" description="Reverse transcriptase/retrotransposon-derived protein RNase H-like" evidence="2">
    <location>
        <begin position="311"/>
        <end position="410"/>
    </location>
</feature>
<evidence type="ECO:0000256" key="1">
    <source>
        <dbReference type="ARBA" id="ARBA00023268"/>
    </source>
</evidence>
<evidence type="ECO:0000313" key="4">
    <source>
        <dbReference type="Proteomes" id="UP000620124"/>
    </source>
</evidence>
<dbReference type="OrthoDB" id="5599163at2759"/>
<dbReference type="Gene3D" id="3.30.70.270">
    <property type="match status" value="2"/>
</dbReference>
<comment type="caution">
    <text evidence="3">The sequence shown here is derived from an EMBL/GenBank/DDBJ whole genome shotgun (WGS) entry which is preliminary data.</text>
</comment>
<dbReference type="InterPro" id="IPR050951">
    <property type="entry name" value="Retrovirus_Pol_polyprotein"/>
</dbReference>
<dbReference type="PANTHER" id="PTHR37984">
    <property type="entry name" value="PROTEIN CBG26694"/>
    <property type="match status" value="1"/>
</dbReference>